<feature type="domain" description="Interferon-related developmental regulator C-terminal" evidence="2">
    <location>
        <begin position="377"/>
        <end position="430"/>
    </location>
</feature>
<dbReference type="InterPro" id="IPR016024">
    <property type="entry name" value="ARM-type_fold"/>
</dbReference>
<dbReference type="PANTHER" id="PTHR12354:SF1">
    <property type="entry name" value="INTERFERON-RELATED DEVELOPMENTAL REGULATOR 1"/>
    <property type="match status" value="1"/>
</dbReference>
<dbReference type="InterPro" id="IPR006921">
    <property type="entry name" value="Interferon-rel_develop_reg_C"/>
</dbReference>
<dbReference type="InterPro" id="IPR007701">
    <property type="entry name" value="Interferon-rel_develop_reg_N"/>
</dbReference>
<evidence type="ECO:0000259" key="3">
    <source>
        <dbReference type="Pfam" id="PF05004"/>
    </source>
</evidence>
<dbReference type="EMBL" id="JAWXYG010000003">
    <property type="protein sequence ID" value="KAK4277407.1"/>
    <property type="molecule type" value="Genomic_DNA"/>
</dbReference>
<comment type="caution">
    <text evidence="4">The sequence shown here is derived from an EMBL/GenBank/DDBJ whole genome shotgun (WGS) entry which is preliminary data.</text>
</comment>
<evidence type="ECO:0008006" key="6">
    <source>
        <dbReference type="Google" id="ProtNLM"/>
    </source>
</evidence>
<name>A0AAE1JU50_9FABA</name>
<organism evidence="4 5">
    <name type="scientific">Acacia crassicarpa</name>
    <name type="common">northern wattle</name>
    <dbReference type="NCBI Taxonomy" id="499986"/>
    <lineage>
        <taxon>Eukaryota</taxon>
        <taxon>Viridiplantae</taxon>
        <taxon>Streptophyta</taxon>
        <taxon>Embryophyta</taxon>
        <taxon>Tracheophyta</taxon>
        <taxon>Spermatophyta</taxon>
        <taxon>Magnoliopsida</taxon>
        <taxon>eudicotyledons</taxon>
        <taxon>Gunneridae</taxon>
        <taxon>Pentapetalae</taxon>
        <taxon>rosids</taxon>
        <taxon>fabids</taxon>
        <taxon>Fabales</taxon>
        <taxon>Fabaceae</taxon>
        <taxon>Caesalpinioideae</taxon>
        <taxon>mimosoid clade</taxon>
        <taxon>Acacieae</taxon>
        <taxon>Acacia</taxon>
    </lineage>
</organism>
<dbReference type="PANTHER" id="PTHR12354">
    <property type="entry name" value="INTERFERON-RELATED DEVELOPMENTAL REGULATOR"/>
    <property type="match status" value="1"/>
</dbReference>
<keyword evidence="5" id="KW-1185">Reference proteome</keyword>
<accession>A0AAE1JU50</accession>
<dbReference type="Proteomes" id="UP001293593">
    <property type="component" value="Unassembled WGS sequence"/>
</dbReference>
<dbReference type="SUPFAM" id="SSF48371">
    <property type="entry name" value="ARM repeat"/>
    <property type="match status" value="1"/>
</dbReference>
<evidence type="ECO:0000259" key="2">
    <source>
        <dbReference type="Pfam" id="PF04836"/>
    </source>
</evidence>
<dbReference type="Pfam" id="PF05004">
    <property type="entry name" value="IFRD"/>
    <property type="match status" value="1"/>
</dbReference>
<comment type="similarity">
    <text evidence="1">Belongs to the IFRD family.</text>
</comment>
<protein>
    <recommendedName>
        <fullName evidence="6">Interferon-related developmental regulator 1</fullName>
    </recommendedName>
</protein>
<evidence type="ECO:0000313" key="4">
    <source>
        <dbReference type="EMBL" id="KAK4277407.1"/>
    </source>
</evidence>
<dbReference type="InterPro" id="IPR039777">
    <property type="entry name" value="IFRD"/>
</dbReference>
<sequence>MGKRSQRRNAAMLDSDDDGCVSLFSPGRSALLEVSGAEEVHLDQDSLLDRALDALDEKRGSTRENALSFIVEAFSNNMQHQFVEEKFATLLHQCVGSIRKGSKKASAKEIALASHVIGLLILTTGYGDKAREIFEESIRSLDESLSLGSDVSKISLVESLAIITFVGGNDQEETHRSMDMMWQIINPKLGSKVVTVKPSALLITIVVSAWSFLLSTMDEVKLNTKNWQNYISYFSSLLDKEDRSTRKAAGEALALIFDIGVTENLSAETKSASDMVGEESEPRESYAHIHGLKGKVINQVRNLSVEAGGKGSSKKDLNSQKILFRDILEFFEHAHSPEISMKTNGDLLQTSSWTQVIQVNFLKRFLGGGFVKHLQENDLLHDVFNFTPKRRNLSDRVHRMTNCEKRMFKSSNSILSKERAQSLKKQRMLSEGRNLGHYAVNMVEEVMSY</sequence>
<reference evidence="4" key="1">
    <citation type="submission" date="2023-10" db="EMBL/GenBank/DDBJ databases">
        <title>Chromosome-level genome of the transformable northern wattle, Acacia crassicarpa.</title>
        <authorList>
            <person name="Massaro I."/>
            <person name="Sinha N.R."/>
            <person name="Poethig S."/>
            <person name="Leichty A.R."/>
        </authorList>
    </citation>
    <scope>NUCLEOTIDE SEQUENCE</scope>
    <source>
        <strain evidence="4">Acra3RX</strain>
        <tissue evidence="4">Leaf</tissue>
    </source>
</reference>
<evidence type="ECO:0000313" key="5">
    <source>
        <dbReference type="Proteomes" id="UP001293593"/>
    </source>
</evidence>
<dbReference type="AlphaFoldDB" id="A0AAE1JU50"/>
<dbReference type="Pfam" id="PF04836">
    <property type="entry name" value="IFRD_C"/>
    <property type="match status" value="1"/>
</dbReference>
<evidence type="ECO:0000256" key="1">
    <source>
        <dbReference type="ARBA" id="ARBA00008828"/>
    </source>
</evidence>
<proteinExistence type="inferred from homology"/>
<feature type="domain" description="Interferon-related developmental regulator N-terminal" evidence="3">
    <location>
        <begin position="34"/>
        <end position="332"/>
    </location>
</feature>
<gene>
    <name evidence="4" type="ORF">QN277_015410</name>
</gene>